<evidence type="ECO:0000313" key="3">
    <source>
        <dbReference type="Proteomes" id="UP001596395"/>
    </source>
</evidence>
<dbReference type="EMBL" id="JBHSXN010000004">
    <property type="protein sequence ID" value="MFC6954915.1"/>
    <property type="molecule type" value="Genomic_DNA"/>
</dbReference>
<comment type="caution">
    <text evidence="2">The sequence shown here is derived from an EMBL/GenBank/DDBJ whole genome shotgun (WGS) entry which is preliminary data.</text>
</comment>
<organism evidence="2 3">
    <name type="scientific">Halorubellus litoreus</name>
    <dbReference type="NCBI Taxonomy" id="755308"/>
    <lineage>
        <taxon>Archaea</taxon>
        <taxon>Methanobacteriati</taxon>
        <taxon>Methanobacteriota</taxon>
        <taxon>Stenosarchaea group</taxon>
        <taxon>Halobacteria</taxon>
        <taxon>Halobacteriales</taxon>
        <taxon>Halorubellaceae</taxon>
        <taxon>Halorubellus</taxon>
    </lineage>
</organism>
<dbReference type="AlphaFoldDB" id="A0ABD5VHT8"/>
<feature type="region of interest" description="Disordered" evidence="1">
    <location>
        <begin position="166"/>
        <end position="190"/>
    </location>
</feature>
<proteinExistence type="predicted"/>
<accession>A0ABD5VHT8</accession>
<keyword evidence="3" id="KW-1185">Reference proteome</keyword>
<dbReference type="Proteomes" id="UP001596395">
    <property type="component" value="Unassembled WGS sequence"/>
</dbReference>
<evidence type="ECO:0000313" key="2">
    <source>
        <dbReference type="EMBL" id="MFC6954915.1"/>
    </source>
</evidence>
<name>A0ABD5VHT8_9EURY</name>
<dbReference type="RefSeq" id="WP_336351854.1">
    <property type="nucleotide sequence ID" value="NZ_JAZAQL010000004.1"/>
</dbReference>
<feature type="compositionally biased region" description="Basic and acidic residues" evidence="1">
    <location>
        <begin position="27"/>
        <end position="36"/>
    </location>
</feature>
<feature type="compositionally biased region" description="Polar residues" evidence="1">
    <location>
        <begin position="1"/>
        <end position="14"/>
    </location>
</feature>
<reference evidence="2 3" key="1">
    <citation type="journal article" date="2019" name="Int. J. Syst. Evol. Microbiol.">
        <title>The Global Catalogue of Microorganisms (GCM) 10K type strain sequencing project: providing services to taxonomists for standard genome sequencing and annotation.</title>
        <authorList>
            <consortium name="The Broad Institute Genomics Platform"/>
            <consortium name="The Broad Institute Genome Sequencing Center for Infectious Disease"/>
            <person name="Wu L."/>
            <person name="Ma J."/>
        </authorList>
    </citation>
    <scope>NUCLEOTIDE SEQUENCE [LARGE SCALE GENOMIC DNA]</scope>
    <source>
        <strain evidence="2 3">GX26</strain>
    </source>
</reference>
<sequence>MSTQSDHQSTVSFTTRHDLTFTPTEPPDDHRSFPRDTDIEGVACKQLSGYQTVQGRKRELSCSPGDGYWVVDDAKTVTNYVDEYGDAVWPIPETYTAFDGFERYLGEMDGAGRRYGYGIDATQLEKALRLLTGGGHYDHDAYTLVACGRKPFVLSGPEGVLLSRPGHIARPQDDSQCPERTVTGTRPRSDTEYELAVEEANPVVLDGIERFVETLDYVYNSPISSHTAAPHSTSSFHFFETEAETTVKVSAETLLTVGQLKTHHTDVSVYGGATVDAPHSSTSVDVEWTGPDQYVGDIHRGAPVVGYDVDWETRGGRRRSVLVVRTHRLVERDQLDTSLYVLRSQDQELGCVEHW</sequence>
<evidence type="ECO:0000256" key="1">
    <source>
        <dbReference type="SAM" id="MobiDB-lite"/>
    </source>
</evidence>
<protein>
    <submittedName>
        <fullName evidence="2">Uncharacterized protein</fullName>
    </submittedName>
</protein>
<gene>
    <name evidence="2" type="ORF">ACFQGB_18765</name>
</gene>
<feature type="region of interest" description="Disordered" evidence="1">
    <location>
        <begin position="1"/>
        <end position="36"/>
    </location>
</feature>